<reference evidence="4 5" key="1">
    <citation type="journal article" date="2010" name="Cell">
        <title>The genome of Naegleria gruberi illuminates early eukaryotic versatility.</title>
        <authorList>
            <person name="Fritz-Laylin L.K."/>
            <person name="Prochnik S.E."/>
            <person name="Ginger M.L."/>
            <person name="Dacks J.B."/>
            <person name="Carpenter M.L."/>
            <person name="Field M.C."/>
            <person name="Kuo A."/>
            <person name="Paredez A."/>
            <person name="Chapman J."/>
            <person name="Pham J."/>
            <person name="Shu S."/>
            <person name="Neupane R."/>
            <person name="Cipriano M."/>
            <person name="Mancuso J."/>
            <person name="Tu H."/>
            <person name="Salamov A."/>
            <person name="Lindquist E."/>
            <person name="Shapiro H."/>
            <person name="Lucas S."/>
            <person name="Grigoriev I.V."/>
            <person name="Cande W.Z."/>
            <person name="Fulton C."/>
            <person name="Rokhsar D.S."/>
            <person name="Dawson S.C."/>
        </authorList>
    </citation>
    <scope>NUCLEOTIDE SEQUENCE [LARGE SCALE GENOMIC DNA]</scope>
    <source>
        <strain evidence="4 5">NEG-M</strain>
    </source>
</reference>
<dbReference type="KEGG" id="ngr:NAEGRDRAFT_59944"/>
<dbReference type="GeneID" id="8860756"/>
<proteinExistence type="predicted"/>
<dbReference type="OMA" id="KYSEDNW"/>
<dbReference type="SUPFAM" id="SSF51197">
    <property type="entry name" value="Clavaminate synthase-like"/>
    <property type="match status" value="1"/>
</dbReference>
<gene>
    <name evidence="4" type="ORF">NAEGRDRAFT_59944</name>
</gene>
<evidence type="ECO:0000313" key="4">
    <source>
        <dbReference type="EMBL" id="EFC36636.1"/>
    </source>
</evidence>
<comment type="cofactor">
    <cofactor evidence="1">
        <name>Fe cation</name>
        <dbReference type="ChEBI" id="CHEBI:24875"/>
    </cofactor>
</comment>
<sequence length="310" mass="36550">MGFLSQEQIDQFNEQGFLVFENFIAEEMIKTLRDEIKTIVEKDFHPNQNHSIFSTYKQDSKRDLDRYFDQSIDNISFFLEKSANIDPNTGELKQDKFTCINKIGHAIHDQNKVFREFSHQESLFEIVKTLSQFERPLLLQSMVIFKQPFIGGEVIAHQDATFLYNELDENEKEKPVIGCWFALEDATTKNGCLYVLPGSHKWGCVKRWERTPIEKENGSVEYEMKMRVEKPDLLPYTTEMDYDHDKYISVEAKKGTLIILHGYLLHKSFENTSEKSREAYTLHILDSSRPLSKKSWIQPKRKLVNYYYEK</sequence>
<dbReference type="InterPro" id="IPR008775">
    <property type="entry name" value="Phytyl_CoA_dOase-like"/>
</dbReference>
<evidence type="ECO:0000256" key="3">
    <source>
        <dbReference type="ARBA" id="ARBA00023004"/>
    </source>
</evidence>
<dbReference type="STRING" id="5762.D2W2L4"/>
<dbReference type="Pfam" id="PF05721">
    <property type="entry name" value="PhyH"/>
    <property type="match status" value="1"/>
</dbReference>
<keyword evidence="2" id="KW-0479">Metal-binding</keyword>
<dbReference type="Gene3D" id="2.60.120.620">
    <property type="entry name" value="q2cbj1_9rhob like domain"/>
    <property type="match status" value="1"/>
</dbReference>
<dbReference type="RefSeq" id="XP_002669380.1">
    <property type="nucleotide sequence ID" value="XM_002669334.1"/>
</dbReference>
<dbReference type="GO" id="GO:0046872">
    <property type="term" value="F:metal ion binding"/>
    <property type="evidence" value="ECO:0007669"/>
    <property type="project" value="UniProtKB-KW"/>
</dbReference>
<keyword evidence="5" id="KW-1185">Reference proteome</keyword>
<dbReference type="Proteomes" id="UP000006671">
    <property type="component" value="Unassembled WGS sequence"/>
</dbReference>
<evidence type="ECO:0000256" key="2">
    <source>
        <dbReference type="ARBA" id="ARBA00022723"/>
    </source>
</evidence>
<evidence type="ECO:0000313" key="5">
    <source>
        <dbReference type="Proteomes" id="UP000006671"/>
    </source>
</evidence>
<protein>
    <submittedName>
        <fullName evidence="4">Predicted protein</fullName>
    </submittedName>
</protein>
<accession>D2W2L4</accession>
<dbReference type="InParanoid" id="D2W2L4"/>
<dbReference type="eggNOG" id="KOG3290">
    <property type="taxonomic scope" value="Eukaryota"/>
</dbReference>
<name>D2W2L4_NAEGR</name>
<dbReference type="VEuPathDB" id="AmoebaDB:NAEGRDRAFT_59944"/>
<organism evidence="5">
    <name type="scientific">Naegleria gruberi</name>
    <name type="common">Amoeba</name>
    <dbReference type="NCBI Taxonomy" id="5762"/>
    <lineage>
        <taxon>Eukaryota</taxon>
        <taxon>Discoba</taxon>
        <taxon>Heterolobosea</taxon>
        <taxon>Tetramitia</taxon>
        <taxon>Eutetramitia</taxon>
        <taxon>Vahlkampfiidae</taxon>
        <taxon>Naegleria</taxon>
    </lineage>
</organism>
<dbReference type="EMBL" id="GG738927">
    <property type="protein sequence ID" value="EFC36636.1"/>
    <property type="molecule type" value="Genomic_DNA"/>
</dbReference>
<dbReference type="PANTHER" id="PTHR20883">
    <property type="entry name" value="PHYTANOYL-COA DIOXYGENASE DOMAIN CONTAINING 1"/>
    <property type="match status" value="1"/>
</dbReference>
<dbReference type="AlphaFoldDB" id="D2W2L4"/>
<keyword evidence="3" id="KW-0408">Iron</keyword>
<dbReference type="PANTHER" id="PTHR20883:SF15">
    <property type="entry name" value="PHYTANOYL-COA DIOXYGENASE DOMAIN-CONTAINING PROTEIN 1"/>
    <property type="match status" value="1"/>
</dbReference>
<evidence type="ECO:0000256" key="1">
    <source>
        <dbReference type="ARBA" id="ARBA00001962"/>
    </source>
</evidence>
<dbReference type="OrthoDB" id="445007at2759"/>